<reference evidence="12 13" key="1">
    <citation type="submission" date="2016-10" db="EMBL/GenBank/DDBJ databases">
        <authorList>
            <person name="Cai Z."/>
        </authorList>
    </citation>
    <scope>NUCLEOTIDE SEQUENCE [LARGE SCALE GENOMIC DNA]</scope>
</reference>
<evidence type="ECO:0000313" key="12">
    <source>
        <dbReference type="EMBL" id="SZX70241.1"/>
    </source>
</evidence>
<keyword evidence="4" id="KW-0732">Signal</keyword>
<dbReference type="PANTHER" id="PTHR23130:SF171">
    <property type="entry name" value="OS01G0895300 PROTEIN"/>
    <property type="match status" value="1"/>
</dbReference>
<evidence type="ECO:0008006" key="14">
    <source>
        <dbReference type="Google" id="ProtNLM"/>
    </source>
</evidence>
<name>A0A383VYF0_TETOB</name>
<dbReference type="SMART" id="SM00665">
    <property type="entry name" value="B561"/>
    <property type="match status" value="1"/>
</dbReference>
<keyword evidence="7 9" id="KW-0472">Membrane</keyword>
<feature type="region of interest" description="Disordered" evidence="8">
    <location>
        <begin position="620"/>
        <end position="652"/>
    </location>
</feature>
<dbReference type="GO" id="GO:0016020">
    <property type="term" value="C:membrane"/>
    <property type="evidence" value="ECO:0007669"/>
    <property type="project" value="UniProtKB-SubCell"/>
</dbReference>
<dbReference type="CDD" id="cd09631">
    <property type="entry name" value="DOMON_DOH"/>
    <property type="match status" value="1"/>
</dbReference>
<feature type="transmembrane region" description="Helical" evidence="9">
    <location>
        <begin position="475"/>
        <end position="499"/>
    </location>
</feature>
<organism evidence="12 13">
    <name type="scientific">Tetradesmus obliquus</name>
    <name type="common">Green alga</name>
    <name type="synonym">Acutodesmus obliquus</name>
    <dbReference type="NCBI Taxonomy" id="3088"/>
    <lineage>
        <taxon>Eukaryota</taxon>
        <taxon>Viridiplantae</taxon>
        <taxon>Chlorophyta</taxon>
        <taxon>core chlorophytes</taxon>
        <taxon>Chlorophyceae</taxon>
        <taxon>CS clade</taxon>
        <taxon>Sphaeropleales</taxon>
        <taxon>Scenedesmaceae</taxon>
        <taxon>Tetradesmus</taxon>
    </lineage>
</organism>
<dbReference type="STRING" id="3088.A0A383VYF0"/>
<evidence type="ECO:0000256" key="5">
    <source>
        <dbReference type="ARBA" id="ARBA00022982"/>
    </source>
</evidence>
<keyword evidence="5" id="KW-0249">Electron transport</keyword>
<feature type="compositionally biased region" description="Low complexity" evidence="8">
    <location>
        <begin position="641"/>
        <end position="652"/>
    </location>
</feature>
<evidence type="ECO:0000256" key="9">
    <source>
        <dbReference type="SAM" id="Phobius"/>
    </source>
</evidence>
<evidence type="ECO:0000313" key="13">
    <source>
        <dbReference type="Proteomes" id="UP000256970"/>
    </source>
</evidence>
<dbReference type="Proteomes" id="UP000256970">
    <property type="component" value="Unassembled WGS sequence"/>
</dbReference>
<evidence type="ECO:0000256" key="4">
    <source>
        <dbReference type="ARBA" id="ARBA00022729"/>
    </source>
</evidence>
<comment type="subcellular location">
    <subcellularLocation>
        <location evidence="1">Membrane</location>
    </subcellularLocation>
</comment>
<keyword evidence="6 9" id="KW-1133">Transmembrane helix</keyword>
<dbReference type="PROSITE" id="PS50836">
    <property type="entry name" value="DOMON"/>
    <property type="match status" value="1"/>
</dbReference>
<keyword evidence="3 9" id="KW-0812">Transmembrane</keyword>
<evidence type="ECO:0000256" key="7">
    <source>
        <dbReference type="ARBA" id="ARBA00023136"/>
    </source>
</evidence>
<feature type="transmembrane region" description="Helical" evidence="9">
    <location>
        <begin position="552"/>
        <end position="573"/>
    </location>
</feature>
<feature type="transmembrane region" description="Helical" evidence="9">
    <location>
        <begin position="433"/>
        <end position="454"/>
    </location>
</feature>
<dbReference type="PROSITE" id="PS50939">
    <property type="entry name" value="CYTOCHROME_B561"/>
    <property type="match status" value="1"/>
</dbReference>
<dbReference type="InterPro" id="IPR045266">
    <property type="entry name" value="DOH_DOMON"/>
</dbReference>
<dbReference type="AlphaFoldDB" id="A0A383VYF0"/>
<evidence type="ECO:0000256" key="2">
    <source>
        <dbReference type="ARBA" id="ARBA00022448"/>
    </source>
</evidence>
<proteinExistence type="predicted"/>
<gene>
    <name evidence="12" type="ORF">BQ4739_LOCUS10467</name>
</gene>
<evidence type="ECO:0000256" key="1">
    <source>
        <dbReference type="ARBA" id="ARBA00004370"/>
    </source>
</evidence>
<accession>A0A383VYF0</accession>
<evidence type="ECO:0000259" key="10">
    <source>
        <dbReference type="PROSITE" id="PS50836"/>
    </source>
</evidence>
<dbReference type="Pfam" id="PF03188">
    <property type="entry name" value="Cytochrom_B561"/>
    <property type="match status" value="1"/>
</dbReference>
<dbReference type="InterPro" id="IPR006593">
    <property type="entry name" value="Cyt_b561/ferric_Rdtase_TM"/>
</dbReference>
<sequence>MYLHGHSKASSCYDHPTKPIAGHLPPVNDPAIAIAVTLDGKPVTGLCPGETYDFTVQFPAPRAALVTVSQGTIPQSNVPRCANVFTSPEKQLVKSVQASWKVTCSMLGGVEIKVTSGMSSSGKLLKGQLGLPVLRLIQCPNNKCIAASSSSSAAAAAAAAAAAEPATAAAAAPEAEEKVLTPLMDSQQSSLVMIADASKPAAAAAPVAPLTAAGGVLRTSAPVVPASLTQIGSGCSSESKLGYQCSKEVGKGVVLHYSLGGEQPSNACTQKSAYERLGGASKGSMMHFALESDLQGYLGLGFPTNPGSMVPADAVIATIDDKTATTSVGSYRLTAPITAGVKPSDGWATGLGAVRQFNLTRNSQTTTLCFSRPVSSAAALTSSINPAVVPLIWSSSTSNAFTKHKMQGSLIVNLISGKYSDVSSSSGNSAAQIAHGALMLVAFCALMPAGMLLARHKWLFGDSEAGRLPNTWRHLHQLLQLLAVLCVIASFGLAMVLFFSENGTGAGIHKLYTPHFGLGVAAVAVSVLQLAGGFMNPGVGHSALPMWRVGHYSLGWVAMILGIVNCFLGVLLMHDLKNAALVAWLTPICVLLGLMALAGLVLEVPKRTLERKGRYDARTLSYRPEVPQGDDKAPCSPTALEAQPQQQQQPEA</sequence>
<evidence type="ECO:0000259" key="11">
    <source>
        <dbReference type="PROSITE" id="PS50939"/>
    </source>
</evidence>
<feature type="domain" description="Cytochrome b561" evidence="11">
    <location>
        <begin position="395"/>
        <end position="611"/>
    </location>
</feature>
<dbReference type="CDD" id="cd08760">
    <property type="entry name" value="Cyt_b561_FRRS1_like"/>
    <property type="match status" value="1"/>
</dbReference>
<protein>
    <recommendedName>
        <fullName evidence="14">Cytochrome b561 domain-containing protein</fullName>
    </recommendedName>
</protein>
<keyword evidence="13" id="KW-1185">Reference proteome</keyword>
<dbReference type="Gene3D" id="1.20.120.1770">
    <property type="match status" value="1"/>
</dbReference>
<evidence type="ECO:0000256" key="8">
    <source>
        <dbReference type="SAM" id="MobiDB-lite"/>
    </source>
</evidence>
<dbReference type="InterPro" id="IPR005018">
    <property type="entry name" value="DOMON_domain"/>
</dbReference>
<keyword evidence="2" id="KW-0813">Transport</keyword>
<feature type="domain" description="DOMON" evidence="10">
    <location>
        <begin position="268"/>
        <end position="396"/>
    </location>
</feature>
<feature type="transmembrane region" description="Helical" evidence="9">
    <location>
        <begin position="579"/>
        <end position="602"/>
    </location>
</feature>
<dbReference type="PANTHER" id="PTHR23130">
    <property type="entry name" value="CYTOCHROME B561 AND DOMON DOMAIN-CONTAINING PROTEIN"/>
    <property type="match status" value="1"/>
</dbReference>
<dbReference type="EMBL" id="FNXT01000982">
    <property type="protein sequence ID" value="SZX70241.1"/>
    <property type="molecule type" value="Genomic_DNA"/>
</dbReference>
<evidence type="ECO:0000256" key="3">
    <source>
        <dbReference type="ARBA" id="ARBA00022692"/>
    </source>
</evidence>
<evidence type="ECO:0000256" key="6">
    <source>
        <dbReference type="ARBA" id="ARBA00022989"/>
    </source>
</evidence>
<feature type="transmembrane region" description="Helical" evidence="9">
    <location>
        <begin position="511"/>
        <end position="531"/>
    </location>
</feature>